<organism evidence="2">
    <name type="scientific">hydrothermal vent metagenome</name>
    <dbReference type="NCBI Taxonomy" id="652676"/>
    <lineage>
        <taxon>unclassified sequences</taxon>
        <taxon>metagenomes</taxon>
        <taxon>ecological metagenomes</taxon>
    </lineage>
</organism>
<reference evidence="2" key="1">
    <citation type="submission" date="2018-06" db="EMBL/GenBank/DDBJ databases">
        <authorList>
            <person name="Zhirakovskaya E."/>
        </authorList>
    </citation>
    <scope>NUCLEOTIDE SEQUENCE</scope>
</reference>
<evidence type="ECO:0000313" key="2">
    <source>
        <dbReference type="EMBL" id="VAV94956.1"/>
    </source>
</evidence>
<dbReference type="PANTHER" id="PTHR12526">
    <property type="entry name" value="GLYCOSYLTRANSFERASE"/>
    <property type="match status" value="1"/>
</dbReference>
<sequence>MKTLIIAGYFPPYSPASASRVNKLAKYMEDQGHDVRVLCPTNDEYEAVLIPEVSQKRIHYTDFSKINDFPTRVKNSLKSLLGKGRDNAQVAGDTVAAPDTGASEDTESKISILYRRLTNIPDNLIGWYPHAIREGKKMFQDWSPDIIFATLPPFTTMMIANRLGRMIDVPVIYDYRDLWTDHPYYATTGLRKTIDLFLENRALKNCAGLVTVTKTWADHLKSARNVPVEFVMNGFDPADFNLKDQTSYDKDKITLLYAGYLYGEKRDPSVVFEALGKMGKKAQKFTILLYTPEGRADLSDDQNDLIKRYGLEDVVICNRYIPQKELLILQRQVDVLILLRWDHPSENGVIAGKLFEYIGANKPILSLGSTTGEAADIIRDNDFGLVSNDVDEVGAYLSGLLTAKKRDTNAQKPNPNRENFTRARQFSKLVTFMKKIIADHKTA</sequence>
<feature type="domain" description="Glycosyltransferase subfamily 4-like N-terminal" evidence="1">
    <location>
        <begin position="97"/>
        <end position="232"/>
    </location>
</feature>
<evidence type="ECO:0000259" key="1">
    <source>
        <dbReference type="Pfam" id="PF13579"/>
    </source>
</evidence>
<accession>A0A3B0S281</accession>
<name>A0A3B0S281_9ZZZZ</name>
<dbReference type="Pfam" id="PF13579">
    <property type="entry name" value="Glyco_trans_4_4"/>
    <property type="match status" value="1"/>
</dbReference>
<gene>
    <name evidence="2" type="ORF">MNBD_ALPHA02-752</name>
</gene>
<dbReference type="Gene3D" id="3.40.50.2000">
    <property type="entry name" value="Glycogen Phosphorylase B"/>
    <property type="match status" value="3"/>
</dbReference>
<protein>
    <recommendedName>
        <fullName evidence="1">Glycosyltransferase subfamily 4-like N-terminal domain-containing protein</fullName>
    </recommendedName>
</protein>
<proteinExistence type="predicted"/>
<dbReference type="InterPro" id="IPR028098">
    <property type="entry name" value="Glyco_trans_4-like_N"/>
</dbReference>
<dbReference type="AlphaFoldDB" id="A0A3B0S281"/>
<dbReference type="PANTHER" id="PTHR12526:SF630">
    <property type="entry name" value="GLYCOSYLTRANSFERASE"/>
    <property type="match status" value="1"/>
</dbReference>
<dbReference type="EMBL" id="UOED01000095">
    <property type="protein sequence ID" value="VAV94956.1"/>
    <property type="molecule type" value="Genomic_DNA"/>
</dbReference>
<dbReference type="SUPFAM" id="SSF53756">
    <property type="entry name" value="UDP-Glycosyltransferase/glycogen phosphorylase"/>
    <property type="match status" value="1"/>
</dbReference>